<name>A0AAW0D1K6_9AGAR</name>
<evidence type="ECO:0000256" key="2">
    <source>
        <dbReference type="ARBA" id="ARBA00022771"/>
    </source>
</evidence>
<reference evidence="6 7" key="1">
    <citation type="journal article" date="2024" name="J Genomics">
        <title>Draft genome sequencing and assembly of Favolaschia claudopus CIRM-BRFM 2984 isolated from oak limbs.</title>
        <authorList>
            <person name="Navarro D."/>
            <person name="Drula E."/>
            <person name="Chaduli D."/>
            <person name="Cazenave R."/>
            <person name="Ahrendt S."/>
            <person name="Wang J."/>
            <person name="Lipzen A."/>
            <person name="Daum C."/>
            <person name="Barry K."/>
            <person name="Grigoriev I.V."/>
            <person name="Favel A."/>
            <person name="Rosso M.N."/>
            <person name="Martin F."/>
        </authorList>
    </citation>
    <scope>NUCLEOTIDE SEQUENCE [LARGE SCALE GENOMIC DNA]</scope>
    <source>
        <strain evidence="6 7">CIRM-BRFM 2984</strain>
    </source>
</reference>
<evidence type="ECO:0000259" key="5">
    <source>
        <dbReference type="PROSITE" id="PS50865"/>
    </source>
</evidence>
<keyword evidence="1" id="KW-0479">Metal-binding</keyword>
<protein>
    <recommendedName>
        <fullName evidence="5">MYND-type domain-containing protein</fullName>
    </recommendedName>
</protein>
<evidence type="ECO:0000313" key="6">
    <source>
        <dbReference type="EMBL" id="KAK7045223.1"/>
    </source>
</evidence>
<sequence>MHPLLQLNRLSRLPFSSRRVVTPMLVDYPGHASRAEIYRFSEAAMDLSTPSDFFPIFYHLLNPIRIPQAENLEDWTEESACKCNTRAALTSYQVATRTNPPPGAGIELWPRIVPWVQFFLDNYRFLRTSVNLVLPPHNDLYLALMSFSRCITTEHPRNMSLMVSAPGFRVLAVRAWYSQAEQDSGLDHFFASVLRDVFADGEGISLDEIIEGSDGDFDNFAKLLVRQCDSLIHRHSGSTNPLTTETRFRIFRLVIATVVGLYDSAPVYGALIRHGYVKALTMAIYAFLELPRASLRDFLPYEWDHVKVGLSQLDTLFILRRAGHELQSSLEGGLLDVLLCCAQADASDTVHEGILCGIIADFLAPSTVYRGVLMTMGLAESKTTVSRVMYNEEMKKVWKEFTETLARRLAVLNLFDAPGRITLRACDNFECTIVQAKRDLRRCSGCQTAFYCSHGCQIAHWNAGHREGCQCYGDDRKLVHRMCTPKEHAFLRFLLRHEWQSHSAAVATDYVKTQISKPRAMLLAFFEYAHSEFKIQHIDLGVLQDEKEFEDPRFEQVARSGGRMTLVAMRLNNGSKNWNMYFPVRRASPEIPKALKAIVALGDSLTEAQVQEQVEEVMRRESPNDLIV</sequence>
<comment type="caution">
    <text evidence="6">The sequence shown here is derived from an EMBL/GenBank/DDBJ whole genome shotgun (WGS) entry which is preliminary data.</text>
</comment>
<evidence type="ECO:0000256" key="1">
    <source>
        <dbReference type="ARBA" id="ARBA00022723"/>
    </source>
</evidence>
<keyword evidence="2 4" id="KW-0863">Zinc-finger</keyword>
<dbReference type="Proteomes" id="UP001362999">
    <property type="component" value="Unassembled WGS sequence"/>
</dbReference>
<dbReference type="InterPro" id="IPR002893">
    <property type="entry name" value="Znf_MYND"/>
</dbReference>
<dbReference type="AlphaFoldDB" id="A0AAW0D1K6"/>
<dbReference type="SUPFAM" id="SSF144232">
    <property type="entry name" value="HIT/MYND zinc finger-like"/>
    <property type="match status" value="1"/>
</dbReference>
<keyword evidence="7" id="KW-1185">Reference proteome</keyword>
<gene>
    <name evidence="6" type="ORF">R3P38DRAFT_190403</name>
</gene>
<evidence type="ECO:0000256" key="4">
    <source>
        <dbReference type="PROSITE-ProRule" id="PRU00134"/>
    </source>
</evidence>
<dbReference type="Gene3D" id="1.10.220.160">
    <property type="match status" value="1"/>
</dbReference>
<keyword evidence="3" id="KW-0862">Zinc</keyword>
<organism evidence="6 7">
    <name type="scientific">Favolaschia claudopus</name>
    <dbReference type="NCBI Taxonomy" id="2862362"/>
    <lineage>
        <taxon>Eukaryota</taxon>
        <taxon>Fungi</taxon>
        <taxon>Dikarya</taxon>
        <taxon>Basidiomycota</taxon>
        <taxon>Agaricomycotina</taxon>
        <taxon>Agaricomycetes</taxon>
        <taxon>Agaricomycetidae</taxon>
        <taxon>Agaricales</taxon>
        <taxon>Marasmiineae</taxon>
        <taxon>Mycenaceae</taxon>
        <taxon>Favolaschia</taxon>
    </lineage>
</organism>
<evidence type="ECO:0000313" key="7">
    <source>
        <dbReference type="Proteomes" id="UP001362999"/>
    </source>
</evidence>
<dbReference type="Pfam" id="PF01753">
    <property type="entry name" value="zf-MYND"/>
    <property type="match status" value="1"/>
</dbReference>
<dbReference type="PROSITE" id="PS50865">
    <property type="entry name" value="ZF_MYND_2"/>
    <property type="match status" value="1"/>
</dbReference>
<proteinExistence type="predicted"/>
<accession>A0AAW0D1K6</accession>
<feature type="domain" description="MYND-type" evidence="5">
    <location>
        <begin position="428"/>
        <end position="469"/>
    </location>
</feature>
<dbReference type="GO" id="GO:0008270">
    <property type="term" value="F:zinc ion binding"/>
    <property type="evidence" value="ECO:0007669"/>
    <property type="project" value="UniProtKB-KW"/>
</dbReference>
<dbReference type="Gene3D" id="6.10.140.2220">
    <property type="match status" value="1"/>
</dbReference>
<dbReference type="EMBL" id="JAWWNJ010000011">
    <property type="protein sequence ID" value="KAK7045223.1"/>
    <property type="molecule type" value="Genomic_DNA"/>
</dbReference>
<evidence type="ECO:0000256" key="3">
    <source>
        <dbReference type="ARBA" id="ARBA00022833"/>
    </source>
</evidence>